<feature type="compositionally biased region" description="Pro residues" evidence="1">
    <location>
        <begin position="2644"/>
        <end position="2655"/>
    </location>
</feature>
<feature type="region of interest" description="Disordered" evidence="1">
    <location>
        <begin position="2105"/>
        <end position="2133"/>
    </location>
</feature>
<feature type="compositionally biased region" description="Polar residues" evidence="1">
    <location>
        <begin position="2594"/>
        <end position="2636"/>
    </location>
</feature>
<feature type="compositionally biased region" description="Low complexity" evidence="1">
    <location>
        <begin position="2913"/>
        <end position="2928"/>
    </location>
</feature>
<feature type="compositionally biased region" description="Acidic residues" evidence="1">
    <location>
        <begin position="1846"/>
        <end position="1874"/>
    </location>
</feature>
<feature type="compositionally biased region" description="Low complexity" evidence="1">
    <location>
        <begin position="731"/>
        <end position="767"/>
    </location>
</feature>
<proteinExistence type="predicted"/>
<feature type="region of interest" description="Disordered" evidence="1">
    <location>
        <begin position="2194"/>
        <end position="2333"/>
    </location>
</feature>
<feature type="region of interest" description="Disordered" evidence="1">
    <location>
        <begin position="356"/>
        <end position="426"/>
    </location>
</feature>
<feature type="region of interest" description="Disordered" evidence="1">
    <location>
        <begin position="3210"/>
        <end position="3331"/>
    </location>
</feature>
<dbReference type="PANTHER" id="PTHR48125:SF12">
    <property type="entry name" value="AT HOOK TRANSCRIPTION FACTOR FAMILY-RELATED"/>
    <property type="match status" value="1"/>
</dbReference>
<feature type="compositionally biased region" description="Basic and acidic residues" evidence="1">
    <location>
        <begin position="3263"/>
        <end position="3280"/>
    </location>
</feature>
<feature type="compositionally biased region" description="Acidic residues" evidence="1">
    <location>
        <begin position="1225"/>
        <end position="1236"/>
    </location>
</feature>
<feature type="compositionally biased region" description="Acidic residues" evidence="1">
    <location>
        <begin position="285"/>
        <end position="297"/>
    </location>
</feature>
<feature type="compositionally biased region" description="Basic and acidic residues" evidence="1">
    <location>
        <begin position="3305"/>
        <end position="3316"/>
    </location>
</feature>
<feature type="compositionally biased region" description="Polar residues" evidence="1">
    <location>
        <begin position="2761"/>
        <end position="2780"/>
    </location>
</feature>
<feature type="compositionally biased region" description="Basic and acidic residues" evidence="1">
    <location>
        <begin position="2838"/>
        <end position="2849"/>
    </location>
</feature>
<feature type="compositionally biased region" description="Polar residues" evidence="1">
    <location>
        <begin position="571"/>
        <end position="582"/>
    </location>
</feature>
<feature type="compositionally biased region" description="Low complexity" evidence="1">
    <location>
        <begin position="626"/>
        <end position="655"/>
    </location>
</feature>
<feature type="region of interest" description="Disordered" evidence="1">
    <location>
        <begin position="2424"/>
        <end position="2446"/>
    </location>
</feature>
<comment type="caution">
    <text evidence="2">The sequence shown here is derived from an EMBL/GenBank/DDBJ whole genome shotgun (WGS) entry which is preliminary data.</text>
</comment>
<feature type="compositionally biased region" description="Polar residues" evidence="1">
    <location>
        <begin position="2323"/>
        <end position="2332"/>
    </location>
</feature>
<dbReference type="OrthoDB" id="3267206at2759"/>
<feature type="region of interest" description="Disordered" evidence="1">
    <location>
        <begin position="853"/>
        <end position="983"/>
    </location>
</feature>
<feature type="compositionally biased region" description="Basic and acidic residues" evidence="1">
    <location>
        <begin position="1494"/>
        <end position="1514"/>
    </location>
</feature>
<feature type="compositionally biased region" description="Low complexity" evidence="1">
    <location>
        <begin position="1668"/>
        <end position="1681"/>
    </location>
</feature>
<organism evidence="2 3">
    <name type="scientific">Rhizoctonia solani</name>
    <dbReference type="NCBI Taxonomy" id="456999"/>
    <lineage>
        <taxon>Eukaryota</taxon>
        <taxon>Fungi</taxon>
        <taxon>Dikarya</taxon>
        <taxon>Basidiomycota</taxon>
        <taxon>Agaricomycotina</taxon>
        <taxon>Agaricomycetes</taxon>
        <taxon>Cantharellales</taxon>
        <taxon>Ceratobasidiaceae</taxon>
        <taxon>Rhizoctonia</taxon>
    </lineage>
</organism>
<gene>
    <name evidence="2" type="ORF">RHS03_01306</name>
</gene>
<feature type="compositionally biased region" description="Low complexity" evidence="1">
    <location>
        <begin position="816"/>
        <end position="832"/>
    </location>
</feature>
<feature type="region of interest" description="Disordered" evidence="1">
    <location>
        <begin position="613"/>
        <end position="776"/>
    </location>
</feature>
<dbReference type="Proteomes" id="UP000602905">
    <property type="component" value="Unassembled WGS sequence"/>
</dbReference>
<feature type="compositionally biased region" description="Pro residues" evidence="1">
    <location>
        <begin position="553"/>
        <end position="565"/>
    </location>
</feature>
<feature type="compositionally biased region" description="Pro residues" evidence="1">
    <location>
        <begin position="664"/>
        <end position="674"/>
    </location>
</feature>
<feature type="compositionally biased region" description="Polar residues" evidence="1">
    <location>
        <begin position="1911"/>
        <end position="1928"/>
    </location>
</feature>
<feature type="region of interest" description="Disordered" evidence="1">
    <location>
        <begin position="1494"/>
        <end position="1529"/>
    </location>
</feature>
<feature type="region of interest" description="Disordered" evidence="1">
    <location>
        <begin position="1016"/>
        <end position="1450"/>
    </location>
</feature>
<sequence length="3568" mass="383670">MATVLCPSLVALDPVPCNDPSCSASHTHTPAFCDPCKAVHAQVHSSIHLASVGHRLRVEGPVAPVRCIVCCPLGQEPTAQFLFVGPEHYAVHARTSAHRARLSKLKPEPSVGMGRPSFDRPYASRASTSMVPPRSMTSPGPGSRPSSSMSFDGGAANAPPGPSPHRLADTEYVLCALCHTVLPVPPVDLAFLREHGKPTNRVVSHSSDATVKDSRPRRRIKDDEDETSTVLTTTDPQAEIETRKSLVLAHHNAHDTEHARRLRFPRFKEAWERRMKKQGTLDGTPDPEPEDEEEQVEPEQPPSRAILSPGQIAASPSQLSLSSLSASPSVAVMGLDGEDVYATYGRALKAFEARSAVGITAPPPPPPSPKKRDDDDESIVDWESRLRSSESPPQASFQLPPRAPSSQAHSVSSASTTFSYDSMGRRYVRGENGRAYRVDADGRMIMNGGSMPVQIPSNLLPSLSPMTHSTDLDSEPDKLSLDERGFREPGPPPALPGKTTSRFSEPGPPPPLPRAGSRTSSPVPGVVKPRTSSPLPPSAPAAKFSPAAKPMPFNHPPPPRPPSAPIPRRSVSVSSTGQSQPYMPSPSPPPRLAFDTYGRVLKLGMLGWERDSSGVLQLGPQSNEGSALTSSAPPSTSSVVAPSAPASETSSQPSVQEEEEEEQPPSPPRSPTPEPEPERSRAPSPIGTEVGVPRGVATVLAPQRYTLIPGRSETSSTPATSPPPSVGSHTRSSSSMSMRSSSQMGFTGAGSSFGAAASSQLGFSGSANSQLGFGGATLNFGTGLEKGLVSGLGLETVPSHLASTLGGSISRPTHGRSASASVRSSSAQPSFRTPEPPVRSFSVSQPIRTTILPARVEREVPSSTAATGNGQAQSSGAATAGYTPPSLYQSTGPTTRSIRPVVARKSTGEWARLEGKEGEGAGVGAGAPGPATGGWKNRTQTPEVLPEEDSESGSESEGGEKSHSEASQLIREFSGKAPKPAEAPKVVEVPKAVAEAPKPAVDAPKPTVGAHKVTVGASRAPVGNSNGNGNGHARVISRTSTLPSRTTARAISSSPTPMPAPARNPSSSSILGNESIYATTSRRTFGPSGTEPTRAFSPSAAWSSLTPASPRSQSTQSEVDEFGSFDAPGLDQNVEVQPFDEKQFLADLGFGITIPPPKVRGPPSPSEEGSPVYERGGSQGKGKSPASAKTWSPASVKTGSPASTKGKSPGRVQDVKGKGRAVVPSDDEEEDDETQGEESLPPSPVKRRASAPFVGTTTTRRQISLGPRQSLPTSIPAPVSAPAPARAETPPPITPVRAIPQSSPPEQPTRRVTIRAPESVPKSTGPTAQPLPGPSNPSTPAPKPSTPVDKPSKFGFNSSTPISRPSPLTRGSTIRARAPSPLQREVQTAPPPPPPPAMTPVPAHIASNLRYPIPQTPESPAQSQASASSKPVLKTRRRARPMGSSVAGSVVSGYGRYAGSVVSGYEREGSVISGYDGGSVVSGYDDDRSVVSERVDDRSVVSERMDDKSVVSEREDAESEVGAPHPLVTLPPSLQLRALELMSPSSDAPSSIVTPLSPHMIQVLQSQGINVDEPISEESDRSMEEIAQHIVGMNLHETLGSPEPIGIEIFGRVDSGSELTSPVAPPGAPSDAGSLFSRVASPKPVPAVARLTLAPRLSMIRSETPGSTRTKTPPVTPPKATHVSPPKASDITPPKNSHIVTPPKGPLFARGLDSTPKSQRSARPESFAAPAHPESPPDDTSGDKPRGPSSIFSRGPESSYSSHEEKPKVEWKLELPQSSDPFTFQSFLGGMESQGHSHFGLDSAAMRVAENPNVEPDSEPPTPTSSAPRVSERPLRGPLPQQQQDANEEEEYDEVDPEEAEGEEDDGVEEDADEDGRLTSSDEGARTETADDDGLDHLTESIGEPFGLQAQADTPPNMEQSFESNRAQNGGMLGSGPLYSSPRVVSPPPLPEGFDTQFIDHRTPEVQAPMTPNEMEVFQTYGGEMAMPEEVLALQPIMCDACRAPMAASKWYEHISRSAHRRNAAHYAQWKFDHLTARYPDVDSRELWAQATRLDPRGALPTEYAFCEVCQVFLIRGDTDHFDGKKHLKCLKAIALRDADELESVRGSVSEEEDAPPHRPPMLASQRGVDWTQPRARSTVDANRGMWHGMSSGDSESYVASETGRSSAILNTPPQTPHKTRKMVMEVVIPIPKRARERSPSVSEGQATTARRVRACPRGPSPARSDSSVSLGTYWHVTPVKKRPRNPGKPRTKSKREQTKSGKRRIQVRGPRGATIESTLDRPVTATRPRPALSTLPLLPLPAPTEFATADSDSHPRIPSASPFKSRSQLTPKASGIRINLESARLETIQAQESARGCDTYEHTYWSTPASGTARTRLTHALNTPAMSTYSELSTPLYAFSTAGSSTGPGTRERDIVLERHNWTPPPPVSAPQRVPTAFNIPTPVTEDRPRLSFNEVVETEFDTVSPGEANKLFRLGLQTALGKFVEQYGFPMDKVSKLYRSKGCLEETERVLKKLRATEDELREMETAAFGNHCGSTRRGPRLSADPQHIAKRKRLIAEEFARDGKHAAIRKTISWGDIRKHDTDSPNKRSRTSLSQSITPGLSDMSTPTPMNRPRSSLKSSLSQRTPQHQSNTSTKRESAGKPPPILKQPPPQITLQSASRGTSPQRSQAQPEIINLVSDETSQSNERSQSHSNEARVEQASDLPSSVEQTTKLGKSVGSLAPTSPISEAGVQHQEQDVLEHNRSLSPRYIHSHASPRANVTPNLSASQPIPQATSNHLPAHLDSQLRRKRKTSNMGIQTIPDKDVDWLGDINADNSISAVEISRIWAEQRSGPKASEESNRFREPTSEPDEPLTGNFLDEVEGRLADEDEAAGDLSYAEPSKAIEDPNELNRQDPAQALNQDIPNRMPTSRSPSPIGSLSSGQLIRPSDITPESSLHHPPLSPARETIGSHPQSFTRPYPFDLKGRKLAGATDRTDAPQVDSQPRPVSLSQPNPFVSETRARSRLYTPQPAPPSRQKDLSELRAAPTLGRSMLEATKPLSVSTNNGTYKTAFKDSDFKANTLKAAPTLGRSTDWGHASPRRVTSRSNEKDGASGGQQPTDYDVEYSSIPEAPSSFPLGPPSSPSNGWEAESINASTPHRLVTQMSTMAQSLIPENVSVKGASLSDELPPITLADLERRRRSSIASLAESKKIRREYDTIESNAVPQLRAHRDTYDESGRRTWVPKRPGMRRALDVPPSSTKKPIRTKYQPPVEESEEAEERLSYDPPESARESRTETFDPVPYGETMQEHQVETGGLPGKTYFHETKNRDPRPPTEISETPQSTRVRDPYDLATSELQEFQSQRFESEQPRMKPIDFAYILPHDRSALSTGRKDHSAHATRNQLVPSPEVGRGSQPVSPQRVKLDGGSTRKASSRRKRPSSGLQIAPAPEPIWSPPRTRLSMGGRSGISVIEVSKSDQEILVQAGLRPILKRLSQAHGFTVEVVAEVYQEAGSLKDTEDTLERMKHSADKTRLNISRRRSTIGVPSGEQREIVELDSSELSATNNDYLNWDTSRMSSRILFGEGL</sequence>
<feature type="region of interest" description="Disordered" evidence="1">
    <location>
        <begin position="103"/>
        <end position="164"/>
    </location>
</feature>
<feature type="compositionally biased region" description="Polar residues" evidence="1">
    <location>
        <begin position="886"/>
        <end position="897"/>
    </location>
</feature>
<feature type="non-terminal residue" evidence="2">
    <location>
        <position position="3568"/>
    </location>
</feature>
<feature type="compositionally biased region" description="Low complexity" evidence="1">
    <location>
        <begin position="540"/>
        <end position="552"/>
    </location>
</feature>
<feature type="compositionally biased region" description="Polar residues" evidence="1">
    <location>
        <begin position="1776"/>
        <end position="1786"/>
    </location>
</feature>
<feature type="compositionally biased region" description="Basic and acidic residues" evidence="1">
    <location>
        <begin position="3212"/>
        <end position="3222"/>
    </location>
</feature>
<feature type="compositionally biased region" description="Pro residues" evidence="1">
    <location>
        <begin position="1389"/>
        <end position="1399"/>
    </location>
</feature>
<feature type="region of interest" description="Disordered" evidence="1">
    <location>
        <begin position="2757"/>
        <end position="2783"/>
    </location>
</feature>
<feature type="region of interest" description="Disordered" evidence="1">
    <location>
        <begin position="2902"/>
        <end position="3023"/>
    </location>
</feature>
<feature type="compositionally biased region" description="Low complexity" evidence="1">
    <location>
        <begin position="404"/>
        <end position="415"/>
    </location>
</feature>
<feature type="compositionally biased region" description="Polar residues" evidence="1">
    <location>
        <begin position="1037"/>
        <end position="1055"/>
    </location>
</feature>
<feature type="compositionally biased region" description="Basic residues" evidence="1">
    <location>
        <begin position="2239"/>
        <end position="2254"/>
    </location>
</feature>
<reference evidence="2" key="1">
    <citation type="submission" date="2020-09" db="EMBL/GenBank/DDBJ databases">
        <title>Comparative genome analyses of four rice-infecting Rhizoctonia solani isolates reveal extensive enrichment of homogalacturonan modification genes.</title>
        <authorList>
            <person name="Lee D.-Y."/>
            <person name="Jeon J."/>
            <person name="Kim K.-T."/>
            <person name="Cheong K."/>
            <person name="Song H."/>
            <person name="Choi G."/>
            <person name="Ko J."/>
            <person name="Opiyo S.O."/>
            <person name="Zuo S."/>
            <person name="Madhav S."/>
            <person name="Lee Y.-H."/>
            <person name="Wang G.-L."/>
        </authorList>
    </citation>
    <scope>NUCLEOTIDE SEQUENCE</scope>
    <source>
        <strain evidence="2">AG1-IA WGL</strain>
    </source>
</reference>
<feature type="region of interest" description="Disordered" evidence="1">
    <location>
        <begin position="3371"/>
        <end position="3442"/>
    </location>
</feature>
<feature type="compositionally biased region" description="Basic and acidic residues" evidence="1">
    <location>
        <begin position="2580"/>
        <end position="2589"/>
    </location>
</feature>
<feature type="compositionally biased region" description="Basic and acidic residues" evidence="1">
    <location>
        <begin position="3371"/>
        <end position="3380"/>
    </location>
</feature>
<evidence type="ECO:0000313" key="3">
    <source>
        <dbReference type="Proteomes" id="UP000602905"/>
    </source>
</evidence>
<feature type="region of interest" description="Disordered" evidence="1">
    <location>
        <begin position="2832"/>
        <end position="2859"/>
    </location>
</feature>
<feature type="compositionally biased region" description="Polar residues" evidence="1">
    <location>
        <begin position="2902"/>
        <end position="2912"/>
    </location>
</feature>
<feature type="compositionally biased region" description="Polar residues" evidence="1">
    <location>
        <begin position="2659"/>
        <end position="2673"/>
    </location>
</feature>
<dbReference type="PANTHER" id="PTHR48125">
    <property type="entry name" value="LP07818P1"/>
    <property type="match status" value="1"/>
</dbReference>
<feature type="compositionally biased region" description="Polar residues" evidence="1">
    <location>
        <begin position="2200"/>
        <end position="2209"/>
    </location>
</feature>
<evidence type="ECO:0000256" key="1">
    <source>
        <dbReference type="SAM" id="MobiDB-lite"/>
    </source>
</evidence>
<feature type="compositionally biased region" description="Low complexity" evidence="1">
    <location>
        <begin position="1272"/>
        <end position="1288"/>
    </location>
</feature>
<feature type="region of interest" description="Disordered" evidence="1">
    <location>
        <begin position="805"/>
        <end position="841"/>
    </location>
</feature>
<evidence type="ECO:0000313" key="2">
    <source>
        <dbReference type="EMBL" id="KAF8712303.1"/>
    </source>
</evidence>
<accession>A0A8H7HZI4</accession>
<feature type="compositionally biased region" description="Low complexity" evidence="1">
    <location>
        <begin position="132"/>
        <end position="158"/>
    </location>
</feature>
<feature type="region of interest" description="Disordered" evidence="1">
    <location>
        <begin position="1658"/>
        <end position="1950"/>
    </location>
</feature>
<feature type="compositionally biased region" description="Polar residues" evidence="1">
    <location>
        <begin position="1064"/>
        <end position="1083"/>
    </location>
</feature>
<protein>
    <submittedName>
        <fullName evidence="2">Uncharacterized protein</fullName>
    </submittedName>
</protein>
<feature type="compositionally biased region" description="Basic and acidic residues" evidence="1">
    <location>
        <begin position="1762"/>
        <end position="1773"/>
    </location>
</feature>
<feature type="region of interest" description="Disordered" evidence="1">
    <location>
        <begin position="2580"/>
        <end position="2712"/>
    </location>
</feature>
<feature type="compositionally biased region" description="Low complexity" evidence="1">
    <location>
        <begin position="2287"/>
        <end position="2298"/>
    </location>
</feature>
<feature type="compositionally biased region" description="Polar residues" evidence="1">
    <location>
        <begin position="456"/>
        <end position="469"/>
    </location>
</feature>
<feature type="compositionally biased region" description="Basic and acidic residues" evidence="1">
    <location>
        <begin position="1883"/>
        <end position="1899"/>
    </location>
</feature>
<feature type="region of interest" description="Disordered" evidence="1">
    <location>
        <begin position="277"/>
        <end position="314"/>
    </location>
</feature>
<feature type="compositionally biased region" description="Low complexity" evidence="1">
    <location>
        <begin position="865"/>
        <end position="881"/>
    </location>
</feature>
<dbReference type="EMBL" id="JACYCD010000044">
    <property type="protein sequence ID" value="KAF8712303.1"/>
    <property type="molecule type" value="Genomic_DNA"/>
</dbReference>
<feature type="compositionally biased region" description="Pro residues" evidence="1">
    <location>
        <begin position="1154"/>
        <end position="1165"/>
    </location>
</feature>
<feature type="region of interest" description="Disordered" evidence="1">
    <location>
        <begin position="199"/>
        <end position="236"/>
    </location>
</feature>
<feature type="region of interest" description="Disordered" evidence="1">
    <location>
        <begin position="456"/>
        <end position="594"/>
    </location>
</feature>
<feature type="compositionally biased region" description="Polar residues" evidence="1">
    <location>
        <begin position="1750"/>
        <end position="1761"/>
    </location>
</feature>
<feature type="compositionally biased region" description="Polar residues" evidence="1">
    <location>
        <begin position="2681"/>
        <end position="2695"/>
    </location>
</feature>
<feature type="compositionally biased region" description="Polar residues" evidence="1">
    <location>
        <begin position="1100"/>
        <end position="1117"/>
    </location>
</feature>
<feature type="compositionally biased region" description="Basic and acidic residues" evidence="1">
    <location>
        <begin position="475"/>
        <end position="487"/>
    </location>
</feature>
<feature type="compositionally biased region" description="Low complexity" evidence="1">
    <location>
        <begin position="1416"/>
        <end position="1429"/>
    </location>
</feature>
<feature type="compositionally biased region" description="Acidic residues" evidence="1">
    <location>
        <begin position="945"/>
        <end position="954"/>
    </location>
</feature>
<feature type="compositionally biased region" description="Pro residues" evidence="1">
    <location>
        <begin position="1329"/>
        <end position="1345"/>
    </location>
</feature>
<name>A0A8H7HZI4_9AGAM</name>
<feature type="compositionally biased region" description="Polar residues" evidence="1">
    <location>
        <begin position="1187"/>
        <end position="1206"/>
    </location>
</feature>
<feature type="region of interest" description="Disordered" evidence="1">
    <location>
        <begin position="3071"/>
        <end position="3131"/>
    </location>
</feature>